<evidence type="ECO:0000313" key="5">
    <source>
        <dbReference type="RefSeq" id="XP_027103128.1"/>
    </source>
</evidence>
<keyword evidence="4" id="KW-1185">Reference proteome</keyword>
<dbReference type="PANTHER" id="PTHR11474:SF76">
    <property type="entry name" value="SHKT DOMAIN-CONTAINING PROTEIN"/>
    <property type="match status" value="1"/>
</dbReference>
<name>A0A6P6VJH1_COFAR</name>
<keyword evidence="1" id="KW-0479">Metal-binding</keyword>
<dbReference type="InterPro" id="IPR050316">
    <property type="entry name" value="Tyrosinase/Hemocyanin"/>
</dbReference>
<evidence type="ECO:0000313" key="4">
    <source>
        <dbReference type="Proteomes" id="UP001652660"/>
    </source>
</evidence>
<reference evidence="4" key="1">
    <citation type="journal article" date="2025" name="Foods">
        <title>Unveiling the Microbial Signatures of Arabica Coffee Cherries: Insights into Ripeness Specific Diversity, Functional Traits, and Implications for Quality and Safety.</title>
        <authorList>
            <consortium name="RefSeq"/>
            <person name="Tenea G.N."/>
            <person name="Cifuentes V."/>
            <person name="Reyes P."/>
            <person name="Cevallos-Vallejos M."/>
        </authorList>
    </citation>
    <scope>NUCLEOTIDE SEQUENCE [LARGE SCALE GENOMIC DNA]</scope>
</reference>
<dbReference type="InterPro" id="IPR002227">
    <property type="entry name" value="Tyrosinase_Cu-bd"/>
</dbReference>
<dbReference type="OrthoDB" id="6132182at2759"/>
<evidence type="ECO:0000256" key="1">
    <source>
        <dbReference type="ARBA" id="ARBA00022723"/>
    </source>
</evidence>
<gene>
    <name evidence="5" type="primary">LOC113724420</name>
</gene>
<dbReference type="Proteomes" id="UP001652660">
    <property type="component" value="Chromosome 2c"/>
</dbReference>
<dbReference type="GO" id="GO:0046872">
    <property type="term" value="F:metal ion binding"/>
    <property type="evidence" value="ECO:0007669"/>
    <property type="project" value="UniProtKB-KW"/>
</dbReference>
<keyword evidence="2" id="KW-0186">Copper</keyword>
<protein>
    <submittedName>
        <fullName evidence="5">Polyphenol oxidase, chloroplastic-like</fullName>
    </submittedName>
</protein>
<organism evidence="4 5">
    <name type="scientific">Coffea arabica</name>
    <name type="common">Arabian coffee</name>
    <dbReference type="NCBI Taxonomy" id="13443"/>
    <lineage>
        <taxon>Eukaryota</taxon>
        <taxon>Viridiplantae</taxon>
        <taxon>Streptophyta</taxon>
        <taxon>Embryophyta</taxon>
        <taxon>Tracheophyta</taxon>
        <taxon>Spermatophyta</taxon>
        <taxon>Magnoliopsida</taxon>
        <taxon>eudicotyledons</taxon>
        <taxon>Gunneridae</taxon>
        <taxon>Pentapetalae</taxon>
        <taxon>asterids</taxon>
        <taxon>lamiids</taxon>
        <taxon>Gentianales</taxon>
        <taxon>Rubiaceae</taxon>
        <taxon>Ixoroideae</taxon>
        <taxon>Gardenieae complex</taxon>
        <taxon>Bertiereae - Coffeeae clade</taxon>
        <taxon>Coffeeae</taxon>
        <taxon>Coffea</taxon>
    </lineage>
</organism>
<dbReference type="PANTHER" id="PTHR11474">
    <property type="entry name" value="TYROSINASE FAMILY MEMBER"/>
    <property type="match status" value="1"/>
</dbReference>
<dbReference type="Pfam" id="PF00264">
    <property type="entry name" value="Tyrosinase"/>
    <property type="match status" value="1"/>
</dbReference>
<proteinExistence type="predicted"/>
<accession>A0A6P6VJH1</accession>
<dbReference type="PROSITE" id="PS00497">
    <property type="entry name" value="TYROSINASE_1"/>
    <property type="match status" value="1"/>
</dbReference>
<dbReference type="Gene3D" id="1.10.1280.10">
    <property type="entry name" value="Di-copper center containing domain from catechol oxidase"/>
    <property type="match status" value="1"/>
</dbReference>
<dbReference type="AlphaFoldDB" id="A0A6P6VJH1"/>
<reference evidence="5" key="2">
    <citation type="submission" date="2025-08" db="UniProtKB">
        <authorList>
            <consortium name="RefSeq"/>
        </authorList>
    </citation>
    <scope>IDENTIFICATION</scope>
    <source>
        <tissue evidence="5">Leaves</tissue>
    </source>
</reference>
<sequence length="290" mass="31537">MASLTMPTLSSNLANSSSIAHFISLAKPTHPNRKTGPKLTCNATKGDQNSSDHDIAGSKNGETSLLKLDRRNVLLGIGGGLYGASTFGANPSALAAPLSPTFTACHDATDPDKKEIDCCPPSATAADITDFVPTAPSVIATGPAAQLVDSTYLKKYKTAIEKMRNLSSDDPRSFTAQANVHCAYCNGGYYQDGYADSKLLLDVHNSWLFFPFHRWYLYFVEKICQNMVDDDTFALPFWNWDNPPGMFLPAIFKDSSSPLYDSLRNPSHLNTVLDLSYEGTDSKCNSPTFP</sequence>
<evidence type="ECO:0000256" key="2">
    <source>
        <dbReference type="ARBA" id="ARBA00023008"/>
    </source>
</evidence>
<dbReference type="PRINTS" id="PR00092">
    <property type="entry name" value="TYROSINASE"/>
</dbReference>
<dbReference type="GO" id="GO:0016491">
    <property type="term" value="F:oxidoreductase activity"/>
    <property type="evidence" value="ECO:0007669"/>
    <property type="project" value="InterPro"/>
</dbReference>
<feature type="domain" description="Tyrosinase copper-binding" evidence="3">
    <location>
        <begin position="204"/>
        <end position="221"/>
    </location>
</feature>
<dbReference type="RefSeq" id="XP_027103128.1">
    <property type="nucleotide sequence ID" value="XM_027247327.1"/>
</dbReference>
<evidence type="ECO:0000259" key="3">
    <source>
        <dbReference type="PROSITE" id="PS00497"/>
    </source>
</evidence>
<dbReference type="GeneID" id="113724420"/>
<dbReference type="InterPro" id="IPR008922">
    <property type="entry name" value="Di-copper_centre_dom_sf"/>
</dbReference>
<dbReference type="SUPFAM" id="SSF48056">
    <property type="entry name" value="Di-copper centre-containing domain"/>
    <property type="match status" value="1"/>
</dbReference>